<name>A0A1Y2K244_9PROT</name>
<dbReference type="SUPFAM" id="SSF160544">
    <property type="entry name" value="EscU C-terminal domain-like"/>
    <property type="match status" value="1"/>
</dbReference>
<proteinExistence type="inferred from homology"/>
<reference evidence="2 3" key="1">
    <citation type="journal article" date="2016" name="BMC Genomics">
        <title>Combined genomic and structural analyses of a cultured magnetotactic bacterium reveals its niche adaptation to a dynamic environment.</title>
        <authorList>
            <person name="Araujo A.C."/>
            <person name="Morillo V."/>
            <person name="Cypriano J."/>
            <person name="Teixeira L.C."/>
            <person name="Leao P."/>
            <person name="Lyra S."/>
            <person name="Almeida L.G."/>
            <person name="Bazylinski D.A."/>
            <person name="Vasconcellos A.T."/>
            <person name="Abreu F."/>
            <person name="Lins U."/>
        </authorList>
    </citation>
    <scope>NUCLEOTIDE SEQUENCE [LARGE SCALE GENOMIC DNA]</scope>
    <source>
        <strain evidence="2 3">IT-1</strain>
    </source>
</reference>
<keyword evidence="2" id="KW-0282">Flagellum</keyword>
<comment type="caution">
    <text evidence="2">The sequence shown here is derived from an EMBL/GenBank/DDBJ whole genome shotgun (WGS) entry which is preliminary data.</text>
</comment>
<dbReference type="Gene3D" id="3.40.1690.10">
    <property type="entry name" value="secretion proteins EscU"/>
    <property type="match status" value="1"/>
</dbReference>
<keyword evidence="3" id="KW-1185">Reference proteome</keyword>
<dbReference type="RefSeq" id="WP_085444567.1">
    <property type="nucleotide sequence ID" value="NZ_LVJN01000020.1"/>
</dbReference>
<dbReference type="GO" id="GO:0005886">
    <property type="term" value="C:plasma membrane"/>
    <property type="evidence" value="ECO:0007669"/>
    <property type="project" value="TreeGrafter"/>
</dbReference>
<dbReference type="STRING" id="1434232.MAIT1_02158"/>
<gene>
    <name evidence="2" type="ORF">MAIT1_02158</name>
</gene>
<dbReference type="PANTHER" id="PTHR30531:SF12">
    <property type="entry name" value="FLAGELLAR BIOSYNTHETIC PROTEIN FLHB"/>
    <property type="match status" value="1"/>
</dbReference>
<dbReference type="Pfam" id="PF01312">
    <property type="entry name" value="Bac_export_2"/>
    <property type="match status" value="1"/>
</dbReference>
<dbReference type="PANTHER" id="PTHR30531">
    <property type="entry name" value="FLAGELLAR BIOSYNTHETIC PROTEIN FLHB"/>
    <property type="match status" value="1"/>
</dbReference>
<dbReference type="EMBL" id="LVJN01000020">
    <property type="protein sequence ID" value="OSM02073.1"/>
    <property type="molecule type" value="Genomic_DNA"/>
</dbReference>
<evidence type="ECO:0000313" key="3">
    <source>
        <dbReference type="Proteomes" id="UP000194003"/>
    </source>
</evidence>
<dbReference type="GO" id="GO:0009306">
    <property type="term" value="P:protein secretion"/>
    <property type="evidence" value="ECO:0007669"/>
    <property type="project" value="InterPro"/>
</dbReference>
<dbReference type="Proteomes" id="UP000194003">
    <property type="component" value="Unassembled WGS sequence"/>
</dbReference>
<dbReference type="OrthoDB" id="5244399at2"/>
<protein>
    <submittedName>
        <fullName evidence="2">Putative flagellar biosynthetic protein (FlhB)-like protein</fullName>
    </submittedName>
</protein>
<organism evidence="2 3">
    <name type="scientific">Magnetofaba australis IT-1</name>
    <dbReference type="NCBI Taxonomy" id="1434232"/>
    <lineage>
        <taxon>Bacteria</taxon>
        <taxon>Pseudomonadati</taxon>
        <taxon>Pseudomonadota</taxon>
        <taxon>Magnetococcia</taxon>
        <taxon>Magnetococcales</taxon>
        <taxon>Magnetococcaceae</taxon>
        <taxon>Magnetofaba</taxon>
    </lineage>
</organism>
<keyword evidence="2" id="KW-0966">Cell projection</keyword>
<keyword evidence="2" id="KW-0969">Cilium</keyword>
<dbReference type="InterPro" id="IPR006135">
    <property type="entry name" value="T3SS_substrate_exporter"/>
</dbReference>
<accession>A0A1Y2K244</accession>
<dbReference type="AlphaFoldDB" id="A0A1Y2K244"/>
<evidence type="ECO:0000313" key="2">
    <source>
        <dbReference type="EMBL" id="OSM02073.1"/>
    </source>
</evidence>
<evidence type="ECO:0000256" key="1">
    <source>
        <dbReference type="ARBA" id="ARBA00010690"/>
    </source>
</evidence>
<dbReference type="InterPro" id="IPR029025">
    <property type="entry name" value="T3SS_substrate_exporter_C"/>
</dbReference>
<comment type="similarity">
    <text evidence="1">Belongs to the type III secretion exporter family.</text>
</comment>
<sequence>MSDGSTRKTHHQRKAVALRYKRGSEPAPRVSAAGRGRVAETILAKAAEAGVPLVEDADLVNLLDKVPVGESIPPVLYKAVAEVLSYVYRVNRRFAERLDAGE</sequence>